<keyword evidence="14" id="KW-1185">Reference proteome</keyword>
<evidence type="ECO:0000313" key="13">
    <source>
        <dbReference type="EMBL" id="USQ81680.1"/>
    </source>
</evidence>
<dbReference type="SMART" id="SM00220">
    <property type="entry name" value="S_TKc"/>
    <property type="match status" value="1"/>
</dbReference>
<feature type="region of interest" description="Disordered" evidence="9">
    <location>
        <begin position="277"/>
        <end position="355"/>
    </location>
</feature>
<reference evidence="13" key="1">
    <citation type="submission" date="2022-06" db="EMBL/GenBank/DDBJ databases">
        <title>Ornithinimicrobium HY1793.</title>
        <authorList>
            <person name="Huang Y."/>
        </authorList>
    </citation>
    <scope>NUCLEOTIDE SEQUENCE</scope>
    <source>
        <strain evidence="13">HY1793</strain>
    </source>
</reference>
<evidence type="ECO:0000256" key="8">
    <source>
        <dbReference type="ARBA" id="ARBA00048679"/>
    </source>
</evidence>
<dbReference type="InterPro" id="IPR005543">
    <property type="entry name" value="PASTA_dom"/>
</dbReference>
<gene>
    <name evidence="13" type="primary">pknB</name>
    <name evidence="13" type="ORF">NF556_08550</name>
</gene>
<dbReference type="InterPro" id="IPR000719">
    <property type="entry name" value="Prot_kinase_dom"/>
</dbReference>
<dbReference type="InterPro" id="IPR011009">
    <property type="entry name" value="Kinase-like_dom_sf"/>
</dbReference>
<dbReference type="RefSeq" id="WP_252595216.1">
    <property type="nucleotide sequence ID" value="NZ_CP099489.1"/>
</dbReference>
<evidence type="ECO:0000256" key="5">
    <source>
        <dbReference type="ARBA" id="ARBA00022777"/>
    </source>
</evidence>
<name>A0ABY4YZH6_9MICO</name>
<comment type="catalytic activity">
    <reaction evidence="7">
        <text>L-threonyl-[protein] + ATP = O-phospho-L-threonyl-[protein] + ADP + H(+)</text>
        <dbReference type="Rhea" id="RHEA:46608"/>
        <dbReference type="Rhea" id="RHEA-COMP:11060"/>
        <dbReference type="Rhea" id="RHEA-COMP:11605"/>
        <dbReference type="ChEBI" id="CHEBI:15378"/>
        <dbReference type="ChEBI" id="CHEBI:30013"/>
        <dbReference type="ChEBI" id="CHEBI:30616"/>
        <dbReference type="ChEBI" id="CHEBI:61977"/>
        <dbReference type="ChEBI" id="CHEBI:456216"/>
        <dbReference type="EC" id="2.7.11.1"/>
    </reaction>
</comment>
<feature type="domain" description="PASTA" evidence="12">
    <location>
        <begin position="591"/>
        <end position="654"/>
    </location>
</feature>
<accession>A0ABY4YZH6</accession>
<feature type="compositionally biased region" description="Low complexity" evidence="9">
    <location>
        <begin position="341"/>
        <end position="352"/>
    </location>
</feature>
<keyword evidence="10" id="KW-1133">Transmembrane helix</keyword>
<dbReference type="PROSITE" id="PS50011">
    <property type="entry name" value="PROTEIN_KINASE_DOM"/>
    <property type="match status" value="1"/>
</dbReference>
<evidence type="ECO:0000259" key="11">
    <source>
        <dbReference type="PROSITE" id="PS50011"/>
    </source>
</evidence>
<keyword evidence="10" id="KW-0812">Transmembrane</keyword>
<evidence type="ECO:0000256" key="10">
    <source>
        <dbReference type="SAM" id="Phobius"/>
    </source>
</evidence>
<evidence type="ECO:0000256" key="9">
    <source>
        <dbReference type="SAM" id="MobiDB-lite"/>
    </source>
</evidence>
<feature type="domain" description="PASTA" evidence="12">
    <location>
        <begin position="387"/>
        <end position="454"/>
    </location>
</feature>
<evidence type="ECO:0000256" key="1">
    <source>
        <dbReference type="ARBA" id="ARBA00012513"/>
    </source>
</evidence>
<keyword evidence="2" id="KW-0723">Serine/threonine-protein kinase</keyword>
<evidence type="ECO:0000259" key="12">
    <source>
        <dbReference type="PROSITE" id="PS51178"/>
    </source>
</evidence>
<evidence type="ECO:0000256" key="7">
    <source>
        <dbReference type="ARBA" id="ARBA00047899"/>
    </source>
</evidence>
<dbReference type="PROSITE" id="PS00108">
    <property type="entry name" value="PROTEIN_KINASE_ST"/>
    <property type="match status" value="1"/>
</dbReference>
<keyword evidence="10" id="KW-0472">Membrane</keyword>
<keyword evidence="5 13" id="KW-0418">Kinase</keyword>
<organism evidence="13 14">
    <name type="scientific">Ornithinimicrobium faecis</name>
    <dbReference type="NCBI Taxonomy" id="2934158"/>
    <lineage>
        <taxon>Bacteria</taxon>
        <taxon>Bacillati</taxon>
        <taxon>Actinomycetota</taxon>
        <taxon>Actinomycetes</taxon>
        <taxon>Micrococcales</taxon>
        <taxon>Ornithinimicrobiaceae</taxon>
        <taxon>Ornithinimicrobium</taxon>
    </lineage>
</organism>
<feature type="domain" description="Protein kinase" evidence="11">
    <location>
        <begin position="17"/>
        <end position="279"/>
    </location>
</feature>
<protein>
    <recommendedName>
        <fullName evidence="1">non-specific serine/threonine protein kinase</fullName>
        <ecNumber evidence="1">2.7.11.1</ecNumber>
    </recommendedName>
</protein>
<keyword evidence="4" id="KW-0547">Nucleotide-binding</keyword>
<dbReference type="SUPFAM" id="SSF56112">
    <property type="entry name" value="Protein kinase-like (PK-like)"/>
    <property type="match status" value="1"/>
</dbReference>
<sequence length="654" mass="70451">MSTATSAVIDRVLDGRYRVESLLAKGGMAAVYSATDLRLDRKVALKIMHAHLARDEEFVTRFRQEARTAARLSHPHVVSVFDQGEDDDLVFLAMELVEGRTLREEITEHGAHSVRDAVRFIDPVLQALSAAHEAGLAHRDVKPENVLIRHDGMVKVADFGLARAVTAATSSHSNELVWGTAAYLAPEQVERGRTDERSDIYSAGLLLYELLTGVKAFPGDSPVQVAYAHVHGEVPRASDTVATVPAEIDAFIQWAAATDPERRPTDGSAALTELRHSTQQLSDSELDALPGQRVSDPDLTQAFDHTRPLRPTDTMAVPRQAPEHYAKTSGNKPRKTKTKPARTPAPATTSAPRRPRRRMKVAGWLLGILLVLIGATGAGAAWYFTEGPGVHSPVPTLEGLTETDARAALDAEQLDTVVELEYSETVAPDIVMDASHSPGTSLRHGSDVTLTVSQGPERYAVPLVIGRTLEQATPMIEDANLTVGEPELVYDETIPEGQVISVEPEEGAELKPDAEVTVTVSQGREPIEIADVTGDSQTDAEETLTEAGFEVVVNPDRVFSDSVEEGDVVSQSPASGTGFRGDTVTLTVSKGPELIEVPSVIGKQWGEAEQILTDAGFEASRKDVLGGYFGTVRTQSVDAGEMVERGTEVVLEIV</sequence>
<evidence type="ECO:0000256" key="2">
    <source>
        <dbReference type="ARBA" id="ARBA00022527"/>
    </source>
</evidence>
<dbReference type="Gene3D" id="3.30.200.20">
    <property type="entry name" value="Phosphorylase Kinase, domain 1"/>
    <property type="match status" value="1"/>
</dbReference>
<feature type="domain" description="PASTA" evidence="12">
    <location>
        <begin position="523"/>
        <end position="590"/>
    </location>
</feature>
<dbReference type="Proteomes" id="UP001056455">
    <property type="component" value="Chromosome"/>
</dbReference>
<dbReference type="Pfam" id="PF03793">
    <property type="entry name" value="PASTA"/>
    <property type="match status" value="4"/>
</dbReference>
<dbReference type="PANTHER" id="PTHR43289:SF34">
    <property type="entry name" value="SERINE_THREONINE-PROTEIN KINASE YBDM-RELATED"/>
    <property type="match status" value="1"/>
</dbReference>
<dbReference type="PROSITE" id="PS51178">
    <property type="entry name" value="PASTA"/>
    <property type="match status" value="4"/>
</dbReference>
<keyword evidence="3" id="KW-0808">Transferase</keyword>
<proteinExistence type="predicted"/>
<dbReference type="NCBIfam" id="NF033483">
    <property type="entry name" value="PknB_PASTA_kin"/>
    <property type="match status" value="1"/>
</dbReference>
<evidence type="ECO:0000256" key="4">
    <source>
        <dbReference type="ARBA" id="ARBA00022741"/>
    </source>
</evidence>
<dbReference type="SMART" id="SM00740">
    <property type="entry name" value="PASTA"/>
    <property type="match status" value="4"/>
</dbReference>
<dbReference type="CDD" id="cd14014">
    <property type="entry name" value="STKc_PknB_like"/>
    <property type="match status" value="1"/>
</dbReference>
<evidence type="ECO:0000313" key="14">
    <source>
        <dbReference type="Proteomes" id="UP001056455"/>
    </source>
</evidence>
<dbReference type="Pfam" id="PF00069">
    <property type="entry name" value="Pkinase"/>
    <property type="match status" value="1"/>
</dbReference>
<dbReference type="EMBL" id="CP099489">
    <property type="protein sequence ID" value="USQ81680.1"/>
    <property type="molecule type" value="Genomic_DNA"/>
</dbReference>
<dbReference type="InterPro" id="IPR008271">
    <property type="entry name" value="Ser/Thr_kinase_AS"/>
</dbReference>
<feature type="domain" description="PASTA" evidence="12">
    <location>
        <begin position="455"/>
        <end position="522"/>
    </location>
</feature>
<dbReference type="Gene3D" id="3.30.10.20">
    <property type="match status" value="4"/>
</dbReference>
<dbReference type="EC" id="2.7.11.1" evidence="1"/>
<keyword evidence="6" id="KW-0067">ATP-binding</keyword>
<dbReference type="GO" id="GO:0016301">
    <property type="term" value="F:kinase activity"/>
    <property type="evidence" value="ECO:0007669"/>
    <property type="project" value="UniProtKB-KW"/>
</dbReference>
<comment type="catalytic activity">
    <reaction evidence="8">
        <text>L-seryl-[protein] + ATP = O-phospho-L-seryl-[protein] + ADP + H(+)</text>
        <dbReference type="Rhea" id="RHEA:17989"/>
        <dbReference type="Rhea" id="RHEA-COMP:9863"/>
        <dbReference type="Rhea" id="RHEA-COMP:11604"/>
        <dbReference type="ChEBI" id="CHEBI:15378"/>
        <dbReference type="ChEBI" id="CHEBI:29999"/>
        <dbReference type="ChEBI" id="CHEBI:30616"/>
        <dbReference type="ChEBI" id="CHEBI:83421"/>
        <dbReference type="ChEBI" id="CHEBI:456216"/>
        <dbReference type="EC" id="2.7.11.1"/>
    </reaction>
</comment>
<evidence type="ECO:0000256" key="6">
    <source>
        <dbReference type="ARBA" id="ARBA00022840"/>
    </source>
</evidence>
<feature type="transmembrane region" description="Helical" evidence="10">
    <location>
        <begin position="361"/>
        <end position="384"/>
    </location>
</feature>
<dbReference type="PANTHER" id="PTHR43289">
    <property type="entry name" value="MITOGEN-ACTIVATED PROTEIN KINASE KINASE KINASE 20-RELATED"/>
    <property type="match status" value="1"/>
</dbReference>
<evidence type="ECO:0000256" key="3">
    <source>
        <dbReference type="ARBA" id="ARBA00022679"/>
    </source>
</evidence>
<dbReference type="Gene3D" id="1.10.510.10">
    <property type="entry name" value="Transferase(Phosphotransferase) domain 1"/>
    <property type="match status" value="1"/>
</dbReference>
<dbReference type="CDD" id="cd06577">
    <property type="entry name" value="PASTA_pknB"/>
    <property type="match status" value="4"/>
</dbReference>